<feature type="region of interest" description="Disordered" evidence="14">
    <location>
        <begin position="932"/>
        <end position="1016"/>
    </location>
</feature>
<comment type="catalytic activity">
    <reaction evidence="12 13">
        <text>ATP + H2O = ADP + phosphate + H(+)</text>
        <dbReference type="Rhea" id="RHEA:13065"/>
        <dbReference type="ChEBI" id="CHEBI:15377"/>
        <dbReference type="ChEBI" id="CHEBI:15378"/>
        <dbReference type="ChEBI" id="CHEBI:30616"/>
        <dbReference type="ChEBI" id="CHEBI:43474"/>
        <dbReference type="ChEBI" id="CHEBI:456216"/>
        <dbReference type="EC" id="3.6.4.12"/>
    </reaction>
</comment>
<evidence type="ECO:0000313" key="17">
    <source>
        <dbReference type="EMBL" id="KAK5938183.1"/>
    </source>
</evidence>
<evidence type="ECO:0000256" key="10">
    <source>
        <dbReference type="ARBA" id="ARBA00023204"/>
    </source>
</evidence>
<evidence type="ECO:0000256" key="5">
    <source>
        <dbReference type="ARBA" id="ARBA00022741"/>
    </source>
</evidence>
<evidence type="ECO:0000256" key="1">
    <source>
        <dbReference type="ARBA" id="ARBA00003813"/>
    </source>
</evidence>
<dbReference type="InterPro" id="IPR014001">
    <property type="entry name" value="Helicase_ATP-bd"/>
</dbReference>
<keyword evidence="6" id="KW-0227">DNA damage</keyword>
<evidence type="ECO:0000256" key="7">
    <source>
        <dbReference type="ARBA" id="ARBA00022801"/>
    </source>
</evidence>
<dbReference type="CDD" id="cd12091">
    <property type="entry name" value="FANCM_ID"/>
    <property type="match status" value="1"/>
</dbReference>
<feature type="domain" description="Helicase C-terminal" evidence="16">
    <location>
        <begin position="596"/>
        <end position="765"/>
    </location>
</feature>
<dbReference type="InterPro" id="IPR001650">
    <property type="entry name" value="Helicase_C-like"/>
</dbReference>
<dbReference type="EMBL" id="JAVHJV010000014">
    <property type="protein sequence ID" value="KAK5938183.1"/>
    <property type="molecule type" value="Genomic_DNA"/>
</dbReference>
<feature type="region of interest" description="Disordered" evidence="14">
    <location>
        <begin position="198"/>
        <end position="227"/>
    </location>
</feature>
<feature type="region of interest" description="Disordered" evidence="14">
    <location>
        <begin position="99"/>
        <end position="140"/>
    </location>
</feature>
<dbReference type="GeneID" id="90003221"/>
<keyword evidence="18" id="KW-1185">Reference proteome</keyword>
<protein>
    <recommendedName>
        <fullName evidence="13">ATP-dependent DNA helicase</fullName>
        <ecNumber evidence="13">3.6.4.12</ecNumber>
    </recommendedName>
</protein>
<keyword evidence="7 17" id="KW-0378">Hydrolase</keyword>
<dbReference type="CDD" id="cd18801">
    <property type="entry name" value="SF2_C_FANCM_Hef"/>
    <property type="match status" value="1"/>
</dbReference>
<evidence type="ECO:0000313" key="18">
    <source>
        <dbReference type="Proteomes" id="UP001334248"/>
    </source>
</evidence>
<dbReference type="Proteomes" id="UP001334248">
    <property type="component" value="Unassembled WGS sequence"/>
</dbReference>
<dbReference type="CDD" id="cd18033">
    <property type="entry name" value="DEXDc_FANCM"/>
    <property type="match status" value="1"/>
</dbReference>
<sequence length="1016" mass="115050">MDQYSQNTDNVLVPSSQNHQPSSEPPRKRRRIARLPLESDEDDSSQTTEDSIELPSNDAEDGFIEVDEEILGNQPSKYDAVMHEPAFVESQKNVFVTQIDQPWSSPTRIRGPRWRKKTPTPSPSPERPPPTVQQDTALSNQTTDVLIAEDFDDEEIEALMISQSMESNGVVRETLDDYVQAPQRSQAKNMRQTTLFGRSTTQQDRPVSSTQNRTHNWPLASRSEPPTHHKINEKAMEKWIFPMNIGKMRDYQYNIVHKALYNNILVALPTGLGKTFIAATVMMNWFNWTKDAQIVFMAPTKPLANQQIEACFQIAGIPRSQTTLMTGEIPPHARADEWQTKRVFFMTPQTFHNDLTSGIADPKRIVLVVVDEAHKAKKGYAYSQVNQFLRRFNNSYRILALTATPGSDVESVQEVINNLGIARVEIRTEDSLDIRPFVHERNTELQLFDFSDEITMCIELFSKAVKPLMEKLCSFNAYWSKDPTSITLFGLMQARKKWMASDAGRKANPGVKAMLHKCFTPLMTLAHNLQLLMFHGIGPFYHKMKGFQDEASEGGKYQKMVTEHESFLTMMNRVRVWVNKDDFVGHPKLEYLNFVVLNHFMDAGEGTGRAGGRPPSDTRIMIFAHYRDSAEEICRVLNRHGPMVRAHVFVGQSDTKNSAGMDQKKQTEVIQQFKSGKYNTIVATSIGEEGLDIGEVDLIICYDCSSSPIRMLQRMGRTGRKRAGNIVMLLMRQKEEKAYYSAKDNYQKMQELIESGRDFNYHEDQSPRIVPKTITPIASKEEVVIPFENTQNVSIEPSKSKAKRKKKPAKRFNMPDGVETGFTFLGGKKAKQKTPDKKKPPKKKVFLDSEEAVLPDDSAILLTPGQEIELEERYASVAGEEEQYIQEIQLRNHPDKLHTLDRTSIVGHSRLTISLVRGAGLSRKLERYAQKPLKPLEEESMSRDVEEADLPDSLSGDAPCNDVPFYVPQQDGGIVASQSEALPELDNLFGASSVQPKGPSKKRSRRKIVSDDDEDG</sequence>
<dbReference type="Gene3D" id="3.40.50.300">
    <property type="entry name" value="P-loop containing nucleotide triphosphate hydrolases"/>
    <property type="match status" value="2"/>
</dbReference>
<keyword evidence="11" id="KW-0539">Nucleus</keyword>
<name>A0ABR0RDB8_9EURO</name>
<dbReference type="InterPro" id="IPR011545">
    <property type="entry name" value="DEAD/DEAH_box_helicase_dom"/>
</dbReference>
<comment type="similarity">
    <text evidence="3 13">Belongs to the DEAD box helicase family. DEAH subfamily. FANCM sub-subfamily.</text>
</comment>
<evidence type="ECO:0000256" key="14">
    <source>
        <dbReference type="SAM" id="MobiDB-lite"/>
    </source>
</evidence>
<dbReference type="SMART" id="SM00487">
    <property type="entry name" value="DEXDc"/>
    <property type="match status" value="1"/>
</dbReference>
<keyword evidence="10" id="KW-0234">DNA repair</keyword>
<keyword evidence="9" id="KW-0067">ATP-binding</keyword>
<feature type="compositionally biased region" description="Basic and acidic residues" evidence="14">
    <location>
        <begin position="932"/>
        <end position="945"/>
    </location>
</feature>
<reference evidence="17 18" key="1">
    <citation type="journal article" date="2023" name="Res Sq">
        <title>Genomic and morphological characterization of Knufia obscura isolated from the Mars 2020 spacecraft assembly facility.</title>
        <authorList>
            <person name="Chander A.M."/>
            <person name="Teixeira M.M."/>
            <person name="Singh N.K."/>
            <person name="Williams M.P."/>
            <person name="Parker C.W."/>
            <person name="Leo P."/>
            <person name="Stajich J.E."/>
            <person name="Torok T."/>
            <person name="Tighe S."/>
            <person name="Mason C.E."/>
            <person name="Venkateswaran K."/>
        </authorList>
    </citation>
    <scope>NUCLEOTIDE SEQUENCE [LARGE SCALE GENOMIC DNA]</scope>
    <source>
        <strain evidence="17 18">CCFEE 5817</strain>
    </source>
</reference>
<feature type="region of interest" description="Disordered" evidence="14">
    <location>
        <begin position="823"/>
        <end position="843"/>
    </location>
</feature>
<evidence type="ECO:0000256" key="12">
    <source>
        <dbReference type="ARBA" id="ARBA00047995"/>
    </source>
</evidence>
<comment type="function">
    <text evidence="1 13">ATP-dependent DNA helicase involved in DNA damage repair by homologous recombination and in genome maintenance. Capable of unwinding D-loops. Plays a role in limiting crossover recombinants during mitotic DNA double-strand break (DSB) repair. Component of a FANCM-MHF complex which promotes gene conversion at blocked replication forks, probably by reversal of the stalled fork.</text>
</comment>
<evidence type="ECO:0000256" key="8">
    <source>
        <dbReference type="ARBA" id="ARBA00022806"/>
    </source>
</evidence>
<dbReference type="GO" id="GO:0003678">
    <property type="term" value="F:DNA helicase activity"/>
    <property type="evidence" value="ECO:0007669"/>
    <property type="project" value="UniProtKB-EC"/>
</dbReference>
<comment type="subcellular location">
    <subcellularLocation>
        <location evidence="2 13">Nucleus</location>
    </subcellularLocation>
</comment>
<proteinExistence type="inferred from homology"/>
<feature type="region of interest" description="Disordered" evidence="14">
    <location>
        <begin position="1"/>
        <end position="62"/>
    </location>
</feature>
<evidence type="ECO:0000256" key="11">
    <source>
        <dbReference type="ARBA" id="ARBA00023242"/>
    </source>
</evidence>
<dbReference type="PANTHER" id="PTHR14025">
    <property type="entry name" value="FANCONI ANEMIA GROUP M FANCM FAMILY MEMBER"/>
    <property type="match status" value="1"/>
</dbReference>
<evidence type="ECO:0000259" key="15">
    <source>
        <dbReference type="PROSITE" id="PS51192"/>
    </source>
</evidence>
<dbReference type="Pfam" id="PF00270">
    <property type="entry name" value="DEAD"/>
    <property type="match status" value="1"/>
</dbReference>
<dbReference type="SUPFAM" id="SSF52540">
    <property type="entry name" value="P-loop containing nucleoside triphosphate hydrolases"/>
    <property type="match status" value="1"/>
</dbReference>
<evidence type="ECO:0000256" key="2">
    <source>
        <dbReference type="ARBA" id="ARBA00004123"/>
    </source>
</evidence>
<feature type="compositionally biased region" description="Polar residues" evidence="14">
    <location>
        <begin position="198"/>
        <end position="215"/>
    </location>
</feature>
<keyword evidence="5" id="KW-0547">Nucleotide-binding</keyword>
<dbReference type="PROSITE" id="PS51192">
    <property type="entry name" value="HELICASE_ATP_BIND_1"/>
    <property type="match status" value="1"/>
</dbReference>
<dbReference type="InterPro" id="IPR039686">
    <property type="entry name" value="FANCM/Mph1-like_ID"/>
</dbReference>
<evidence type="ECO:0000259" key="16">
    <source>
        <dbReference type="PROSITE" id="PS51194"/>
    </source>
</evidence>
<dbReference type="Pfam" id="PF00271">
    <property type="entry name" value="Helicase_C"/>
    <property type="match status" value="1"/>
</dbReference>
<comment type="subunit">
    <text evidence="4 13">Interacts with the MHF histone-fold complex to form the FANCM-MHF complex.</text>
</comment>
<evidence type="ECO:0000256" key="9">
    <source>
        <dbReference type="ARBA" id="ARBA00022840"/>
    </source>
</evidence>
<feature type="domain" description="Helicase ATP-binding" evidence="15">
    <location>
        <begin position="255"/>
        <end position="423"/>
    </location>
</feature>
<dbReference type="Gene3D" id="1.20.1320.20">
    <property type="entry name" value="hef helicase domain"/>
    <property type="match status" value="1"/>
</dbReference>
<evidence type="ECO:0000256" key="3">
    <source>
        <dbReference type="ARBA" id="ARBA00009889"/>
    </source>
</evidence>
<organism evidence="17 18">
    <name type="scientific">Knufia obscura</name>
    <dbReference type="NCBI Taxonomy" id="1635080"/>
    <lineage>
        <taxon>Eukaryota</taxon>
        <taxon>Fungi</taxon>
        <taxon>Dikarya</taxon>
        <taxon>Ascomycota</taxon>
        <taxon>Pezizomycotina</taxon>
        <taxon>Eurotiomycetes</taxon>
        <taxon>Chaetothyriomycetidae</taxon>
        <taxon>Chaetothyriales</taxon>
        <taxon>Trichomeriaceae</taxon>
        <taxon>Knufia</taxon>
    </lineage>
</organism>
<feature type="compositionally biased region" description="Polar residues" evidence="14">
    <location>
        <begin position="1"/>
        <end position="22"/>
    </location>
</feature>
<evidence type="ECO:0000256" key="13">
    <source>
        <dbReference type="RuleBase" id="RU367027"/>
    </source>
</evidence>
<keyword evidence="8 17" id="KW-0347">Helicase</keyword>
<accession>A0ABR0RDB8</accession>
<evidence type="ECO:0000256" key="4">
    <source>
        <dbReference type="ARBA" id="ARBA00011390"/>
    </source>
</evidence>
<dbReference type="RefSeq" id="XP_064726273.1">
    <property type="nucleotide sequence ID" value="XM_064878165.1"/>
</dbReference>
<gene>
    <name evidence="17" type="primary">MPH1</name>
    <name evidence="17" type="ORF">PMZ80_009772</name>
</gene>
<dbReference type="InterPro" id="IPR044749">
    <property type="entry name" value="FANCM_DEXDc"/>
</dbReference>
<dbReference type="PROSITE" id="PS51194">
    <property type="entry name" value="HELICASE_CTER"/>
    <property type="match status" value="1"/>
</dbReference>
<dbReference type="EC" id="3.6.4.12" evidence="13"/>
<dbReference type="InterPro" id="IPR027417">
    <property type="entry name" value="P-loop_NTPase"/>
</dbReference>
<dbReference type="GO" id="GO:0016787">
    <property type="term" value="F:hydrolase activity"/>
    <property type="evidence" value="ECO:0007669"/>
    <property type="project" value="UniProtKB-KW"/>
</dbReference>
<evidence type="ECO:0000256" key="6">
    <source>
        <dbReference type="ARBA" id="ARBA00022763"/>
    </source>
</evidence>
<dbReference type="SMART" id="SM00490">
    <property type="entry name" value="HELICc"/>
    <property type="match status" value="1"/>
</dbReference>
<dbReference type="PANTHER" id="PTHR14025:SF20">
    <property type="entry name" value="FANCONI ANEMIA GROUP M PROTEIN"/>
    <property type="match status" value="1"/>
</dbReference>
<feature type="compositionally biased region" description="Pro residues" evidence="14">
    <location>
        <begin position="120"/>
        <end position="131"/>
    </location>
</feature>
<comment type="caution">
    <text evidence="17">The sequence shown here is derived from an EMBL/GenBank/DDBJ whole genome shotgun (WGS) entry which is preliminary data.</text>
</comment>